<evidence type="ECO:0000313" key="10">
    <source>
        <dbReference type="EMBL" id="PTQ38895.1"/>
    </source>
</evidence>
<keyword evidence="6 8" id="KW-0406">Ion transport</keyword>
<evidence type="ECO:0000256" key="7">
    <source>
        <dbReference type="ARBA" id="ARBA00023136"/>
    </source>
</evidence>
<keyword evidence="5 8" id="KW-1133">Transmembrane helix</keyword>
<dbReference type="EMBL" id="KZ772720">
    <property type="protein sequence ID" value="PTQ38897.1"/>
    <property type="molecule type" value="Genomic_DNA"/>
</dbReference>
<feature type="transmembrane region" description="Helical" evidence="8">
    <location>
        <begin position="275"/>
        <end position="295"/>
    </location>
</feature>
<dbReference type="GO" id="GO:0005886">
    <property type="term" value="C:plasma membrane"/>
    <property type="evidence" value="ECO:0000318"/>
    <property type="project" value="GO_Central"/>
</dbReference>
<proteinExistence type="evidence at transcript level"/>
<feature type="transmembrane region" description="Helical" evidence="8">
    <location>
        <begin position="24"/>
        <end position="43"/>
    </location>
</feature>
<feature type="transmembrane region" description="Helical" evidence="8">
    <location>
        <begin position="172"/>
        <end position="193"/>
    </location>
</feature>
<feature type="transmembrane region" description="Helical" evidence="8">
    <location>
        <begin position="232"/>
        <end position="255"/>
    </location>
</feature>
<evidence type="ECO:0000313" key="9">
    <source>
        <dbReference type="EMBL" id="AHU86546.1"/>
    </source>
</evidence>
<feature type="transmembrane region" description="Helical" evidence="8">
    <location>
        <begin position="96"/>
        <end position="116"/>
    </location>
</feature>
<dbReference type="OMA" id="VGFMNAV"/>
<dbReference type="Gramene" id="Mp5g10490.4">
    <property type="protein sequence ID" value="Mp5g10490.4.cds"/>
    <property type="gene ID" value="Mp5g10490"/>
</dbReference>
<name>A0A0E3DAM5_MARPO</name>
<dbReference type="EMBL" id="KZ772720">
    <property type="protein sequence ID" value="PTQ38896.1"/>
    <property type="molecule type" value="Genomic_DNA"/>
</dbReference>
<comment type="similarity">
    <text evidence="2 8">Belongs to the ZIP transporter (TC 2.A.5) family.</text>
</comment>
<protein>
    <submittedName>
        <fullName evidence="9">ZIP2</fullName>
    </submittedName>
</protein>
<organism evidence="9">
    <name type="scientific">Marchantia polymorpha</name>
    <name type="common">Common liverwort</name>
    <name type="synonym">Marchantia aquatica</name>
    <dbReference type="NCBI Taxonomy" id="3197"/>
    <lineage>
        <taxon>Eukaryota</taxon>
        <taxon>Viridiplantae</taxon>
        <taxon>Streptophyta</taxon>
        <taxon>Embryophyta</taxon>
        <taxon>Marchantiophyta</taxon>
        <taxon>Marchantiopsida</taxon>
        <taxon>Marchantiidae</taxon>
        <taxon>Marchantiales</taxon>
        <taxon>Marchantiaceae</taxon>
        <taxon>Marchantia</taxon>
    </lineage>
</organism>
<accession>A0A0E3DAM5</accession>
<comment type="subcellular location">
    <subcellularLocation>
        <location evidence="1 8">Membrane</location>
        <topology evidence="1 8">Multi-pass membrane protein</topology>
    </subcellularLocation>
</comment>
<dbReference type="NCBIfam" id="TIGR00820">
    <property type="entry name" value="zip"/>
    <property type="match status" value="1"/>
</dbReference>
<evidence type="ECO:0000256" key="2">
    <source>
        <dbReference type="ARBA" id="ARBA00006939"/>
    </source>
</evidence>
<evidence type="ECO:0000256" key="4">
    <source>
        <dbReference type="ARBA" id="ARBA00022692"/>
    </source>
</evidence>
<dbReference type="AlphaFoldDB" id="A0A0E3DAM5"/>
<dbReference type="PANTHER" id="PTHR11040">
    <property type="entry name" value="ZINC/IRON TRANSPORTER"/>
    <property type="match status" value="1"/>
</dbReference>
<dbReference type="Proteomes" id="UP000244005">
    <property type="component" value="Unassembled WGS sequence"/>
</dbReference>
<feature type="transmembrane region" description="Helical" evidence="8">
    <location>
        <begin position="205"/>
        <end position="225"/>
    </location>
</feature>
<keyword evidence="7 8" id="KW-0472">Membrane</keyword>
<evidence type="ECO:0000256" key="6">
    <source>
        <dbReference type="ARBA" id="ARBA00023065"/>
    </source>
</evidence>
<reference evidence="9" key="1">
    <citation type="submission" date="2014-01" db="EMBL/GenBank/DDBJ databases">
        <authorList>
            <person name="Jing Chi L."/>
            <person name="Kimitsune I."/>
            <person name="Takayuki K."/>
            <person name="Kuo-Chen Y."/>
        </authorList>
    </citation>
    <scope>NUCLEOTIDE SEQUENCE</scope>
</reference>
<evidence type="ECO:0000256" key="1">
    <source>
        <dbReference type="ARBA" id="ARBA00004141"/>
    </source>
</evidence>
<dbReference type="InterPro" id="IPR004698">
    <property type="entry name" value="Zn/Fe_permease_fun/pln"/>
</dbReference>
<keyword evidence="11" id="KW-1185">Reference proteome</keyword>
<reference evidence="10" key="3">
    <citation type="submission" date="2017-12" db="EMBL/GenBank/DDBJ databases">
        <title>WGS assembly of Marchantia polymorpha.</title>
        <authorList>
            <person name="Bowman J.L."/>
            <person name="Kohchi T."/>
            <person name="Yamato K.T."/>
            <person name="Jenkins J."/>
            <person name="Shu S."/>
            <person name="Ishizaki K."/>
            <person name="Yamaoka S."/>
            <person name="Nishihama R."/>
            <person name="Nakamura Y."/>
            <person name="Berger F."/>
            <person name="Adam C."/>
            <person name="Aki S.S."/>
            <person name="Althoff F."/>
            <person name="Araki T."/>
            <person name="Arteaga-Vazquez M.A."/>
            <person name="Balasubrmanian S."/>
            <person name="Bauer D."/>
            <person name="Boehm C.R."/>
            <person name="Briginshaw L."/>
            <person name="Caballero-Perez J."/>
            <person name="Catarino B."/>
            <person name="Chen F."/>
            <person name="Chiyoda S."/>
            <person name="Chovatia M."/>
            <person name="Davies K.M."/>
            <person name="Delmans M."/>
            <person name="Demura T."/>
            <person name="Dierschke T."/>
            <person name="Dolan L."/>
            <person name="Dorantes-Acosta A.E."/>
            <person name="Eklund D.M."/>
            <person name="Florent S.N."/>
            <person name="Flores-Sandoval E."/>
            <person name="Fujiyama A."/>
            <person name="Fukuzawa H."/>
            <person name="Galik B."/>
            <person name="Grimanelli D."/>
            <person name="Grimwood J."/>
            <person name="Grossniklaus U."/>
            <person name="Hamada T."/>
            <person name="Haseloff J."/>
            <person name="Hetherington A.J."/>
            <person name="Higo A."/>
            <person name="Hirakawa Y."/>
            <person name="Hundley H.N."/>
            <person name="Ikeda Y."/>
            <person name="Inoue K."/>
            <person name="Inoue S."/>
            <person name="Ishida S."/>
            <person name="Jia Q."/>
            <person name="Kakita M."/>
            <person name="Kanazawa T."/>
            <person name="Kawai Y."/>
            <person name="Kawashima T."/>
            <person name="Kennedy M."/>
            <person name="Kinose K."/>
            <person name="Kinoshita T."/>
            <person name="Kohara Y."/>
            <person name="Koide E."/>
            <person name="Komatsu K."/>
            <person name="Kopischke S."/>
            <person name="Kubo M."/>
            <person name="Kyozuka J."/>
            <person name="Lagercrantz U."/>
            <person name="Lin S.S."/>
            <person name="Lindquist E."/>
            <person name="Lipzen A.M."/>
            <person name="Lu C."/>
            <person name="Luna E.D."/>
            <person name="Martienssen R.A."/>
            <person name="Minamino N."/>
            <person name="Mizutani M."/>
            <person name="Mizutani M."/>
            <person name="Mochizuki N."/>
            <person name="Monte I."/>
            <person name="Mosher R."/>
            <person name="Nagasaki H."/>
            <person name="Nakagami H."/>
            <person name="Naramoto S."/>
            <person name="Nishitani K."/>
            <person name="Ohtani M."/>
            <person name="Okamoto T."/>
            <person name="Okumura M."/>
            <person name="Phillips J."/>
            <person name="Pollak B."/>
            <person name="Reinders A."/>
            <person name="Roevekamp M."/>
            <person name="Sano R."/>
            <person name="Sawa S."/>
            <person name="Schmid M.W."/>
            <person name="Shirakawa M."/>
            <person name="Solano R."/>
            <person name="Spunde A."/>
            <person name="Suetsugu N."/>
            <person name="Sugano S."/>
            <person name="Sugiyama A."/>
            <person name="Sun R."/>
            <person name="Suzuki Y."/>
            <person name="Takenaka M."/>
            <person name="Takezawa D."/>
            <person name="Tomogane H."/>
            <person name="Tsuzuki M."/>
            <person name="Ueda T."/>
            <person name="Umeda M."/>
            <person name="Ward J.M."/>
            <person name="Watanabe Y."/>
            <person name="Yazaki K."/>
            <person name="Yokoyama R."/>
            <person name="Yoshitake Y."/>
            <person name="Yotsui I."/>
            <person name="Zachgo S."/>
            <person name="Schmutz J."/>
        </authorList>
    </citation>
    <scope>NUCLEOTIDE SEQUENCE [LARGE SCALE GENOMIC DNA]</scope>
    <source>
        <strain evidence="10">Tak-1</strain>
    </source>
</reference>
<feature type="transmembrane region" description="Helical" evidence="8">
    <location>
        <begin position="55"/>
        <end position="76"/>
    </location>
</feature>
<dbReference type="EMBL" id="KZ772720">
    <property type="protein sequence ID" value="PTQ38895.1"/>
    <property type="molecule type" value="Genomic_DNA"/>
</dbReference>
<keyword evidence="3 8" id="KW-0813">Transport</keyword>
<dbReference type="Pfam" id="PF02535">
    <property type="entry name" value="Zip"/>
    <property type="match status" value="1"/>
</dbReference>
<dbReference type="Gramene" id="Mp5g10490.3">
    <property type="protein sequence ID" value="Mp5g10490.3.cds"/>
    <property type="gene ID" value="Mp5g10490"/>
</dbReference>
<evidence type="ECO:0000256" key="5">
    <source>
        <dbReference type="ARBA" id="ARBA00022989"/>
    </source>
</evidence>
<feature type="transmembrane region" description="Helical" evidence="8">
    <location>
        <begin position="307"/>
        <end position="326"/>
    </location>
</feature>
<sequence>MGDCGGAADLNGVDKSQATRLKGGAIAGILIASALGVAIPLLGRKFRFLRVEGRPFVVAKSFAAGVILATGFVHILGEASERLQSECLPEMPWHKFPWTGFIAMMSVFLTLVVDAVGTEYYERKHGVFMGHGHGALESASSRVAVDNKTIDEEKNTLDFAQREKETEHLRHVVISQVLELGIIAHSVIIGISLGVSDTPSSIRPLFAALCFHQFFEGIALGGCIAQAGFKRVASFLMATFFALTTPFGIALGIGIASSYNENSQSSLIVQGLFDAISAGILIYMALVDLIAHDFLGKRMKGDRRLQAMCYTALFAGATAMSALAIWA</sequence>
<dbReference type="GO" id="GO:0005385">
    <property type="term" value="F:zinc ion transmembrane transporter activity"/>
    <property type="evidence" value="ECO:0000318"/>
    <property type="project" value="GO_Central"/>
</dbReference>
<dbReference type="OrthoDB" id="448280at2759"/>
<dbReference type="InterPro" id="IPR003689">
    <property type="entry name" value="ZIP"/>
</dbReference>
<dbReference type="EMBL" id="KJ146966">
    <property type="protein sequence ID" value="AHU86546.1"/>
    <property type="molecule type" value="mRNA"/>
</dbReference>
<gene>
    <name evidence="9" type="primary">ZIP2</name>
    <name evidence="10" type="ORF">MARPO_0048s0023</name>
</gene>
<evidence type="ECO:0000313" key="11">
    <source>
        <dbReference type="Proteomes" id="UP000244005"/>
    </source>
</evidence>
<dbReference type="GO" id="GO:0071577">
    <property type="term" value="P:zinc ion transmembrane transport"/>
    <property type="evidence" value="ECO:0000318"/>
    <property type="project" value="GO_Central"/>
</dbReference>
<dbReference type="EMBL" id="KZ772720">
    <property type="protein sequence ID" value="PTQ38898.1"/>
    <property type="molecule type" value="Genomic_DNA"/>
</dbReference>
<evidence type="ECO:0000256" key="3">
    <source>
        <dbReference type="ARBA" id="ARBA00022448"/>
    </source>
</evidence>
<dbReference type="PANTHER" id="PTHR11040:SF44">
    <property type="entry name" value="PROTEIN ZNTC-RELATED"/>
    <property type="match status" value="1"/>
</dbReference>
<keyword evidence="4 8" id="KW-0812">Transmembrane</keyword>
<dbReference type="Gramene" id="Mp5g10490.1">
    <property type="protein sequence ID" value="Mp5g10490.1.cds"/>
    <property type="gene ID" value="Mp5g10490"/>
</dbReference>
<reference evidence="11" key="2">
    <citation type="journal article" date="2017" name="Cell">
        <title>Insights into land plant evolution garnered from the Marchantia polymorpha genome.</title>
        <authorList>
            <person name="Bowman J.L."/>
            <person name="Kohchi T."/>
            <person name="Yamato K.T."/>
            <person name="Jenkins J."/>
            <person name="Shu S."/>
            <person name="Ishizaki K."/>
            <person name="Yamaoka S."/>
            <person name="Nishihama R."/>
            <person name="Nakamura Y."/>
            <person name="Berger F."/>
            <person name="Adam C."/>
            <person name="Aki S.S."/>
            <person name="Althoff F."/>
            <person name="Araki T."/>
            <person name="Arteaga-Vazquez M.A."/>
            <person name="Balasubrmanian S."/>
            <person name="Barry K."/>
            <person name="Bauer D."/>
            <person name="Boehm C.R."/>
            <person name="Briginshaw L."/>
            <person name="Caballero-Perez J."/>
            <person name="Catarino B."/>
            <person name="Chen F."/>
            <person name="Chiyoda S."/>
            <person name="Chovatia M."/>
            <person name="Davies K.M."/>
            <person name="Delmans M."/>
            <person name="Demura T."/>
            <person name="Dierschke T."/>
            <person name="Dolan L."/>
            <person name="Dorantes-Acosta A.E."/>
            <person name="Eklund D.M."/>
            <person name="Florent S.N."/>
            <person name="Flores-Sandoval E."/>
            <person name="Fujiyama A."/>
            <person name="Fukuzawa H."/>
            <person name="Galik B."/>
            <person name="Grimanelli D."/>
            <person name="Grimwood J."/>
            <person name="Grossniklaus U."/>
            <person name="Hamada T."/>
            <person name="Haseloff J."/>
            <person name="Hetherington A.J."/>
            <person name="Higo A."/>
            <person name="Hirakawa Y."/>
            <person name="Hundley H.N."/>
            <person name="Ikeda Y."/>
            <person name="Inoue K."/>
            <person name="Inoue S.I."/>
            <person name="Ishida S."/>
            <person name="Jia Q."/>
            <person name="Kakita M."/>
            <person name="Kanazawa T."/>
            <person name="Kawai Y."/>
            <person name="Kawashima T."/>
            <person name="Kennedy M."/>
            <person name="Kinose K."/>
            <person name="Kinoshita T."/>
            <person name="Kohara Y."/>
            <person name="Koide E."/>
            <person name="Komatsu K."/>
            <person name="Kopischke S."/>
            <person name="Kubo M."/>
            <person name="Kyozuka J."/>
            <person name="Lagercrantz U."/>
            <person name="Lin S.S."/>
            <person name="Lindquist E."/>
            <person name="Lipzen A.M."/>
            <person name="Lu C.W."/>
            <person name="De Luna E."/>
            <person name="Martienssen R.A."/>
            <person name="Minamino N."/>
            <person name="Mizutani M."/>
            <person name="Mizutani M."/>
            <person name="Mochizuki N."/>
            <person name="Monte I."/>
            <person name="Mosher R."/>
            <person name="Nagasaki H."/>
            <person name="Nakagami H."/>
            <person name="Naramoto S."/>
            <person name="Nishitani K."/>
            <person name="Ohtani M."/>
            <person name="Okamoto T."/>
            <person name="Okumura M."/>
            <person name="Phillips J."/>
            <person name="Pollak B."/>
            <person name="Reinders A."/>
            <person name="Rovekamp M."/>
            <person name="Sano R."/>
            <person name="Sawa S."/>
            <person name="Schmid M.W."/>
            <person name="Shirakawa M."/>
            <person name="Solano R."/>
            <person name="Spunde A."/>
            <person name="Suetsugu N."/>
            <person name="Sugano S."/>
            <person name="Sugiyama A."/>
            <person name="Sun R."/>
            <person name="Suzuki Y."/>
            <person name="Takenaka M."/>
            <person name="Takezawa D."/>
            <person name="Tomogane H."/>
            <person name="Tsuzuki M."/>
            <person name="Ueda T."/>
            <person name="Umeda M."/>
            <person name="Ward J.M."/>
            <person name="Watanabe Y."/>
            <person name="Yazaki K."/>
            <person name="Yokoyama R."/>
            <person name="Yoshitake Y."/>
            <person name="Yotsui I."/>
            <person name="Zachgo S."/>
            <person name="Schmutz J."/>
        </authorList>
    </citation>
    <scope>NUCLEOTIDE SEQUENCE [LARGE SCALE GENOMIC DNA]</scope>
    <source>
        <strain evidence="11">Tak-1</strain>
    </source>
</reference>
<evidence type="ECO:0000256" key="8">
    <source>
        <dbReference type="RuleBase" id="RU362088"/>
    </source>
</evidence>
<dbReference type="Gramene" id="Mp5g10490.2">
    <property type="protein sequence ID" value="Mp5g10490.2.cds"/>
    <property type="gene ID" value="Mp5g10490"/>
</dbReference>